<comment type="subcellular location">
    <subcellularLocation>
        <location evidence="1">Cell membrane</location>
        <topology evidence="1">Multi-pass membrane protein</topology>
    </subcellularLocation>
</comment>
<dbReference type="EMBL" id="FNOJ01000010">
    <property type="protein sequence ID" value="SDW65520.1"/>
    <property type="molecule type" value="Genomic_DNA"/>
</dbReference>
<protein>
    <submittedName>
        <fullName evidence="7">tRNA-processing RNAse BN</fullName>
    </submittedName>
</protein>
<accession>A0A1H2VB93</accession>
<evidence type="ECO:0000256" key="2">
    <source>
        <dbReference type="ARBA" id="ARBA00022475"/>
    </source>
</evidence>
<gene>
    <name evidence="7" type="ORF">SAMN04489725_11074</name>
</gene>
<feature type="transmembrane region" description="Helical" evidence="6">
    <location>
        <begin position="12"/>
        <end position="36"/>
    </location>
</feature>
<sequence>MIKHNIGSLAAIIAFFGFSSLMPVCALLIFIASLFVPNTTVARFIEGVLQSYIPPIPTGATFAATTIHHLTMYRADIRVIGIIGLLWGAIGGFVTLQQVLDTIYEVKTRRSFWIQYVVGFVMMGILLVLTVASSLITWISPIFLVTITHLTNASATHVLHHLGQIVFPIVLFITCYCCYRILPSRSLRNVPLVVGALIATVFIYLSRFGYVIYTHHLGSYSILYGAFTFVMLLTFWIYIVCIILLIGAEVAVTVHELMREPGNQKTRKLHRSPA</sequence>
<dbReference type="Pfam" id="PF03631">
    <property type="entry name" value="Virul_fac_BrkB"/>
    <property type="match status" value="1"/>
</dbReference>
<dbReference type="InterPro" id="IPR017039">
    <property type="entry name" value="Virul_fac_BrkB"/>
</dbReference>
<evidence type="ECO:0000256" key="6">
    <source>
        <dbReference type="SAM" id="Phobius"/>
    </source>
</evidence>
<feature type="transmembrane region" description="Helical" evidence="6">
    <location>
        <begin position="191"/>
        <end position="210"/>
    </location>
</feature>
<feature type="transmembrane region" description="Helical" evidence="6">
    <location>
        <begin position="159"/>
        <end position="179"/>
    </location>
</feature>
<evidence type="ECO:0000256" key="3">
    <source>
        <dbReference type="ARBA" id="ARBA00022692"/>
    </source>
</evidence>
<dbReference type="Proteomes" id="UP000182589">
    <property type="component" value="Unassembled WGS sequence"/>
</dbReference>
<keyword evidence="5 6" id="KW-0472">Membrane</keyword>
<feature type="transmembrane region" description="Helical" evidence="6">
    <location>
        <begin position="222"/>
        <end position="248"/>
    </location>
</feature>
<feature type="transmembrane region" description="Helical" evidence="6">
    <location>
        <begin position="79"/>
        <end position="100"/>
    </location>
</feature>
<evidence type="ECO:0000256" key="4">
    <source>
        <dbReference type="ARBA" id="ARBA00022989"/>
    </source>
</evidence>
<dbReference type="AlphaFoldDB" id="A0A1H2VB93"/>
<evidence type="ECO:0000313" key="8">
    <source>
        <dbReference type="Proteomes" id="UP000182589"/>
    </source>
</evidence>
<dbReference type="NCBIfam" id="TIGR00765">
    <property type="entry name" value="yihY_not_rbn"/>
    <property type="match status" value="1"/>
</dbReference>
<dbReference type="GO" id="GO:0005886">
    <property type="term" value="C:plasma membrane"/>
    <property type="evidence" value="ECO:0007669"/>
    <property type="project" value="UniProtKB-SubCell"/>
</dbReference>
<keyword evidence="3 6" id="KW-0812">Transmembrane</keyword>
<organism evidence="7 8">
    <name type="scientific">Alicyclobacillus hesperidum</name>
    <dbReference type="NCBI Taxonomy" id="89784"/>
    <lineage>
        <taxon>Bacteria</taxon>
        <taxon>Bacillati</taxon>
        <taxon>Bacillota</taxon>
        <taxon>Bacilli</taxon>
        <taxon>Bacillales</taxon>
        <taxon>Alicyclobacillaceae</taxon>
        <taxon>Alicyclobacillus</taxon>
    </lineage>
</organism>
<dbReference type="PIRSF" id="PIRSF035875">
    <property type="entry name" value="RNase_BN"/>
    <property type="match status" value="1"/>
</dbReference>
<reference evidence="8" key="1">
    <citation type="submission" date="2016-10" db="EMBL/GenBank/DDBJ databases">
        <authorList>
            <person name="Varghese N."/>
        </authorList>
    </citation>
    <scope>NUCLEOTIDE SEQUENCE [LARGE SCALE GENOMIC DNA]</scope>
    <source>
        <strain evidence="8">DSM 12489</strain>
    </source>
</reference>
<keyword evidence="8" id="KW-1185">Reference proteome</keyword>
<keyword evidence="4 6" id="KW-1133">Transmembrane helix</keyword>
<evidence type="ECO:0000256" key="5">
    <source>
        <dbReference type="ARBA" id="ARBA00023136"/>
    </source>
</evidence>
<dbReference type="PANTHER" id="PTHR30213">
    <property type="entry name" value="INNER MEMBRANE PROTEIN YHJD"/>
    <property type="match status" value="1"/>
</dbReference>
<evidence type="ECO:0000256" key="1">
    <source>
        <dbReference type="ARBA" id="ARBA00004651"/>
    </source>
</evidence>
<feature type="transmembrane region" description="Helical" evidence="6">
    <location>
        <begin position="112"/>
        <end position="139"/>
    </location>
</feature>
<name>A0A1H2VB93_9BACL</name>
<evidence type="ECO:0000313" key="7">
    <source>
        <dbReference type="EMBL" id="SDW65520.1"/>
    </source>
</evidence>
<keyword evidence="2" id="KW-1003">Cell membrane</keyword>
<proteinExistence type="predicted"/>
<dbReference type="PANTHER" id="PTHR30213:SF0">
    <property type="entry name" value="UPF0761 MEMBRANE PROTEIN YIHY"/>
    <property type="match status" value="1"/>
</dbReference>